<dbReference type="HOGENOM" id="CLU_058719_4_2_1"/>
<feature type="domain" description="Phytocyanin" evidence="2">
    <location>
        <begin position="28"/>
        <end position="136"/>
    </location>
</feature>
<proteinExistence type="predicted"/>
<accession>A0A061FCY7</accession>
<feature type="signal peptide" evidence="1">
    <location>
        <begin position="1"/>
        <end position="27"/>
    </location>
</feature>
<dbReference type="EMBL" id="CM001886">
    <property type="protein sequence ID" value="EOY14582.1"/>
    <property type="molecule type" value="Genomic_DNA"/>
</dbReference>
<dbReference type="eggNOG" id="ENOG502S16H">
    <property type="taxonomic scope" value="Eukaryota"/>
</dbReference>
<dbReference type="OMA" id="GWRAGTN"/>
<dbReference type="InterPro" id="IPR003245">
    <property type="entry name" value="Phytocyanin_dom"/>
</dbReference>
<name>A0A061FCY7_THECC</name>
<dbReference type="AlphaFoldDB" id="A0A061FCY7"/>
<dbReference type="Gene3D" id="2.60.40.420">
    <property type="entry name" value="Cupredoxins - blue copper proteins"/>
    <property type="match status" value="1"/>
</dbReference>
<keyword evidence="1" id="KW-0732">Signal</keyword>
<dbReference type="PANTHER" id="PTHR34052:SF2">
    <property type="entry name" value="PLASTOCYANIN-LIKE DOMAIN PROTEIN"/>
    <property type="match status" value="1"/>
</dbReference>
<evidence type="ECO:0000313" key="4">
    <source>
        <dbReference type="Proteomes" id="UP000026915"/>
    </source>
</evidence>
<organism evidence="3 4">
    <name type="scientific">Theobroma cacao</name>
    <name type="common">Cacao</name>
    <name type="synonym">Cocoa</name>
    <dbReference type="NCBI Taxonomy" id="3641"/>
    <lineage>
        <taxon>Eukaryota</taxon>
        <taxon>Viridiplantae</taxon>
        <taxon>Streptophyta</taxon>
        <taxon>Embryophyta</taxon>
        <taxon>Tracheophyta</taxon>
        <taxon>Spermatophyta</taxon>
        <taxon>Magnoliopsida</taxon>
        <taxon>eudicotyledons</taxon>
        <taxon>Gunneridae</taxon>
        <taxon>Pentapetalae</taxon>
        <taxon>rosids</taxon>
        <taxon>malvids</taxon>
        <taxon>Malvales</taxon>
        <taxon>Malvaceae</taxon>
        <taxon>Byttnerioideae</taxon>
        <taxon>Theobroma</taxon>
    </lineage>
</organism>
<protein>
    <submittedName>
        <fullName evidence="3">Lamin-like protein, putative</fullName>
    </submittedName>
</protein>
<dbReference type="PANTHER" id="PTHR34052">
    <property type="entry name" value="GLYCINE-RICH PROTEIN-LIKE"/>
    <property type="match status" value="1"/>
</dbReference>
<sequence length="138" mass="15412">MASRVSAQGNIILLVAVAASLLAVTQAATVVVGGSENWRYGYNYTEWAANNAPFYFEDTLVFKYKATPAHSVYLLPNLWSYLKCDFSKAKLLANPRQGQGDGFKFVVNQWRVFYFASAEGNDCKDGMMKLIIVPWPRA</sequence>
<reference evidence="3 4" key="1">
    <citation type="journal article" date="2013" name="Genome Biol.">
        <title>The genome sequence of the most widely cultivated cacao type and its use to identify candidate genes regulating pod color.</title>
        <authorList>
            <person name="Motamayor J.C."/>
            <person name="Mockaitis K."/>
            <person name="Schmutz J."/>
            <person name="Haiminen N."/>
            <person name="Iii D.L."/>
            <person name="Cornejo O."/>
            <person name="Findley S.D."/>
            <person name="Zheng P."/>
            <person name="Utro F."/>
            <person name="Royaert S."/>
            <person name="Saski C."/>
            <person name="Jenkins J."/>
            <person name="Podicheti R."/>
            <person name="Zhao M."/>
            <person name="Scheffler B.E."/>
            <person name="Stack J.C."/>
            <person name="Feltus F.A."/>
            <person name="Mustiga G.M."/>
            <person name="Amores F."/>
            <person name="Phillips W."/>
            <person name="Marelli J.P."/>
            <person name="May G.D."/>
            <person name="Shapiro H."/>
            <person name="Ma J."/>
            <person name="Bustamante C.D."/>
            <person name="Schnell R.J."/>
            <person name="Main D."/>
            <person name="Gilbert D."/>
            <person name="Parida L."/>
            <person name="Kuhn D.N."/>
        </authorList>
    </citation>
    <scope>NUCLEOTIDE SEQUENCE [LARGE SCALE GENOMIC DNA]</scope>
    <source>
        <strain evidence="4">cv. Matina 1-6</strain>
    </source>
</reference>
<dbReference type="InParanoid" id="A0A061FCY7"/>
<dbReference type="STRING" id="3641.A0A061FCY7"/>
<evidence type="ECO:0000256" key="1">
    <source>
        <dbReference type="SAM" id="SignalP"/>
    </source>
</evidence>
<feature type="chain" id="PRO_5001602456" evidence="1">
    <location>
        <begin position="28"/>
        <end position="138"/>
    </location>
</feature>
<dbReference type="Pfam" id="PF02298">
    <property type="entry name" value="Cu_bind_like"/>
    <property type="match status" value="1"/>
</dbReference>
<dbReference type="Proteomes" id="UP000026915">
    <property type="component" value="Chromosome 8"/>
</dbReference>
<dbReference type="GO" id="GO:0009055">
    <property type="term" value="F:electron transfer activity"/>
    <property type="evidence" value="ECO:0007669"/>
    <property type="project" value="InterPro"/>
</dbReference>
<dbReference type="InterPro" id="IPR008972">
    <property type="entry name" value="Cupredoxin"/>
</dbReference>
<gene>
    <name evidence="3" type="ORF">TCM_033909</name>
</gene>
<evidence type="ECO:0000313" key="3">
    <source>
        <dbReference type="EMBL" id="EOY14582.1"/>
    </source>
</evidence>
<dbReference type="PROSITE" id="PS51485">
    <property type="entry name" value="PHYTOCYANIN"/>
    <property type="match status" value="1"/>
</dbReference>
<dbReference type="Gramene" id="EOY14582">
    <property type="protein sequence ID" value="EOY14582"/>
    <property type="gene ID" value="TCM_033909"/>
</dbReference>
<dbReference type="SUPFAM" id="SSF49503">
    <property type="entry name" value="Cupredoxins"/>
    <property type="match status" value="1"/>
</dbReference>
<evidence type="ECO:0000259" key="2">
    <source>
        <dbReference type="PROSITE" id="PS51485"/>
    </source>
</evidence>
<keyword evidence="4" id="KW-1185">Reference proteome</keyword>